<dbReference type="AlphaFoldDB" id="A0AAN8INQ6"/>
<evidence type="ECO:0000313" key="3">
    <source>
        <dbReference type="Proteomes" id="UP001331761"/>
    </source>
</evidence>
<feature type="compositionally biased region" description="Basic and acidic residues" evidence="1">
    <location>
        <begin position="82"/>
        <end position="92"/>
    </location>
</feature>
<protein>
    <submittedName>
        <fullName evidence="2">Uncharacterized protein</fullName>
    </submittedName>
</protein>
<comment type="caution">
    <text evidence="2">The sequence shown here is derived from an EMBL/GenBank/DDBJ whole genome shotgun (WGS) entry which is preliminary data.</text>
</comment>
<organism evidence="2 3">
    <name type="scientific">Trichostrongylus colubriformis</name>
    <name type="common">Black scour worm</name>
    <dbReference type="NCBI Taxonomy" id="6319"/>
    <lineage>
        <taxon>Eukaryota</taxon>
        <taxon>Metazoa</taxon>
        <taxon>Ecdysozoa</taxon>
        <taxon>Nematoda</taxon>
        <taxon>Chromadorea</taxon>
        <taxon>Rhabditida</taxon>
        <taxon>Rhabditina</taxon>
        <taxon>Rhabditomorpha</taxon>
        <taxon>Strongyloidea</taxon>
        <taxon>Trichostrongylidae</taxon>
        <taxon>Trichostrongylus</taxon>
    </lineage>
</organism>
<accession>A0AAN8INQ6</accession>
<evidence type="ECO:0000256" key="1">
    <source>
        <dbReference type="SAM" id="MobiDB-lite"/>
    </source>
</evidence>
<dbReference type="Proteomes" id="UP001331761">
    <property type="component" value="Unassembled WGS sequence"/>
</dbReference>
<sequence>MPFFSTVKEKEKVTVETDSKQKLIERVKTQGCVESITVGPRMGCNKPTIQHMILATTAAVVKTQRVKNPSNEVKPATVNGTTDDRKKEDQRLKPFVPSVQCEATQSRKSGSSDSEDRPKILEQQSPKATAQLRHIQQQRKQDVKDHLQKQ</sequence>
<reference evidence="2 3" key="1">
    <citation type="submission" date="2019-10" db="EMBL/GenBank/DDBJ databases">
        <title>Assembly and Annotation for the nematode Trichostrongylus colubriformis.</title>
        <authorList>
            <person name="Martin J."/>
        </authorList>
    </citation>
    <scope>NUCLEOTIDE SEQUENCE [LARGE SCALE GENOMIC DNA]</scope>
    <source>
        <strain evidence="2">G859</strain>
        <tissue evidence="2">Whole worm</tissue>
    </source>
</reference>
<dbReference type="EMBL" id="WIXE01006485">
    <property type="protein sequence ID" value="KAK5981254.1"/>
    <property type="molecule type" value="Genomic_DNA"/>
</dbReference>
<feature type="region of interest" description="Disordered" evidence="1">
    <location>
        <begin position="64"/>
        <end position="150"/>
    </location>
</feature>
<evidence type="ECO:0000313" key="2">
    <source>
        <dbReference type="EMBL" id="KAK5981254.1"/>
    </source>
</evidence>
<feature type="compositionally biased region" description="Basic and acidic residues" evidence="1">
    <location>
        <begin position="139"/>
        <end position="150"/>
    </location>
</feature>
<name>A0AAN8INQ6_TRICO</name>
<gene>
    <name evidence="2" type="ORF">GCK32_017783</name>
</gene>
<proteinExistence type="predicted"/>
<keyword evidence="3" id="KW-1185">Reference proteome</keyword>
<feature type="compositionally biased region" description="Polar residues" evidence="1">
    <location>
        <begin position="101"/>
        <end position="112"/>
    </location>
</feature>